<evidence type="ECO:0000259" key="2">
    <source>
        <dbReference type="Pfam" id="PF02517"/>
    </source>
</evidence>
<dbReference type="InterPro" id="IPR003675">
    <property type="entry name" value="Rce1/LyrA-like_dom"/>
</dbReference>
<dbReference type="SUPFAM" id="SSF103473">
    <property type="entry name" value="MFS general substrate transporter"/>
    <property type="match status" value="1"/>
</dbReference>
<feature type="transmembrane region" description="Helical" evidence="1">
    <location>
        <begin position="121"/>
        <end position="140"/>
    </location>
</feature>
<organism evidence="3">
    <name type="scientific">Proteinivorax hydrogeniformans</name>
    <dbReference type="NCBI Taxonomy" id="1826727"/>
    <lineage>
        <taxon>Bacteria</taxon>
        <taxon>Bacillati</taxon>
        <taxon>Bacillota</taxon>
        <taxon>Clostridia</taxon>
        <taxon>Eubacteriales</taxon>
        <taxon>Proteinivoracaceae</taxon>
        <taxon>Proteinivorax</taxon>
    </lineage>
</organism>
<name>A0AAU8HVT1_9FIRM</name>
<evidence type="ECO:0000256" key="1">
    <source>
        <dbReference type="SAM" id="Phobius"/>
    </source>
</evidence>
<dbReference type="GO" id="GO:0004175">
    <property type="term" value="F:endopeptidase activity"/>
    <property type="evidence" value="ECO:0007669"/>
    <property type="project" value="UniProtKB-ARBA"/>
</dbReference>
<dbReference type="PANTHER" id="PTHR43592:SF15">
    <property type="entry name" value="CAAX AMINO TERMINAL PROTEASE FAMILY PROTEIN"/>
    <property type="match status" value="1"/>
</dbReference>
<evidence type="ECO:0000313" key="3">
    <source>
        <dbReference type="EMBL" id="XCI29521.1"/>
    </source>
</evidence>
<accession>A0AAU8HVT1</accession>
<feature type="transmembrane region" description="Helical" evidence="1">
    <location>
        <begin position="233"/>
        <end position="253"/>
    </location>
</feature>
<sequence>MHKLLKPIHSSWMLLAAAVTFIIVSFLAGGLTNVYGSILLTQVIGILMPPVLFMFLKKYNIKQNFRLHSFNLKQFVLITFGIIAVYPVGVFLNAIFQYVLIGFEVDLPTSPIPNIVTSSHFLVAFMFIAVLPGICEEVLFRGFIMRGYEKFGAIKAIAISAVLFGMFHFTLTNLAGPIFLGAVIGYIVIATRSLFAGMYAHGLNNAIALTLIYITSNGGPVENEVVTQEMMLTALYILAATAMLCAIAAFFILRTLSDKSLDNIEKTHKDSGEAKLNVFALIPIGIFVILYLLAAG</sequence>
<dbReference type="PANTHER" id="PTHR43592">
    <property type="entry name" value="CAAX AMINO TERMINAL PROTEASE"/>
    <property type="match status" value="1"/>
</dbReference>
<feature type="transmembrane region" description="Helical" evidence="1">
    <location>
        <begin position="76"/>
        <end position="101"/>
    </location>
</feature>
<feature type="transmembrane region" description="Helical" evidence="1">
    <location>
        <begin position="12"/>
        <end position="31"/>
    </location>
</feature>
<feature type="transmembrane region" description="Helical" evidence="1">
    <location>
        <begin position="177"/>
        <end position="195"/>
    </location>
</feature>
<keyword evidence="1" id="KW-0472">Membrane</keyword>
<dbReference type="RefSeq" id="WP_353894069.1">
    <property type="nucleotide sequence ID" value="NZ_CP159485.1"/>
</dbReference>
<gene>
    <name evidence="3" type="ORF">PRVXH_000844</name>
</gene>
<feature type="transmembrane region" description="Helical" evidence="1">
    <location>
        <begin position="152"/>
        <end position="171"/>
    </location>
</feature>
<protein>
    <submittedName>
        <fullName evidence="3">Type II CAAX endopeptidase family protein</fullName>
    </submittedName>
</protein>
<feature type="transmembrane region" description="Helical" evidence="1">
    <location>
        <begin position="202"/>
        <end position="221"/>
    </location>
</feature>
<keyword evidence="1" id="KW-1133">Transmembrane helix</keyword>
<feature type="transmembrane region" description="Helical" evidence="1">
    <location>
        <begin position="37"/>
        <end position="56"/>
    </location>
</feature>
<dbReference type="EMBL" id="CP159485">
    <property type="protein sequence ID" value="XCI29521.1"/>
    <property type="molecule type" value="Genomic_DNA"/>
</dbReference>
<dbReference type="GO" id="GO:0080120">
    <property type="term" value="P:CAAX-box protein maturation"/>
    <property type="evidence" value="ECO:0007669"/>
    <property type="project" value="UniProtKB-ARBA"/>
</dbReference>
<dbReference type="Pfam" id="PF02517">
    <property type="entry name" value="Rce1-like"/>
    <property type="match status" value="1"/>
</dbReference>
<reference evidence="3" key="1">
    <citation type="journal article" date="2018" name="Antonie Van Leeuwenhoek">
        <title>Proteinivorax hydrogeniformans sp. nov., an anaerobic, haloalkaliphilic bacterium fermenting proteinaceous compounds with high hydrogen production.</title>
        <authorList>
            <person name="Boltyanskaya Y."/>
            <person name="Detkova E."/>
            <person name="Pimenov N."/>
            <person name="Kevbrin V."/>
        </authorList>
    </citation>
    <scope>NUCLEOTIDE SEQUENCE</scope>
    <source>
        <strain evidence="3">Z-710</strain>
    </source>
</reference>
<keyword evidence="1" id="KW-0812">Transmembrane</keyword>
<feature type="domain" description="CAAX prenyl protease 2/Lysostaphin resistance protein A-like" evidence="2">
    <location>
        <begin position="120"/>
        <end position="207"/>
    </location>
</feature>
<dbReference type="InterPro" id="IPR036259">
    <property type="entry name" value="MFS_trans_sf"/>
</dbReference>
<feature type="transmembrane region" description="Helical" evidence="1">
    <location>
        <begin position="274"/>
        <end position="294"/>
    </location>
</feature>
<reference evidence="3" key="2">
    <citation type="submission" date="2024-06" db="EMBL/GenBank/DDBJ databases">
        <authorList>
            <person name="Petrova K.O."/>
            <person name="Toshchakov S.V."/>
            <person name="Boltjanskaja Y.V."/>
            <person name="Kevbrin V.V."/>
        </authorList>
    </citation>
    <scope>NUCLEOTIDE SEQUENCE</scope>
    <source>
        <strain evidence="3">Z-710</strain>
    </source>
</reference>
<proteinExistence type="predicted"/>
<dbReference type="AlphaFoldDB" id="A0AAU8HVT1"/>